<evidence type="ECO:0000256" key="3">
    <source>
        <dbReference type="ARBA" id="ARBA00023203"/>
    </source>
</evidence>
<proteinExistence type="inferred from homology"/>
<organism evidence="7 8">
    <name type="scientific">Coemansia erecta</name>
    <dbReference type="NCBI Taxonomy" id="147472"/>
    <lineage>
        <taxon>Eukaryota</taxon>
        <taxon>Fungi</taxon>
        <taxon>Fungi incertae sedis</taxon>
        <taxon>Zoopagomycota</taxon>
        <taxon>Kickxellomycotina</taxon>
        <taxon>Kickxellomycetes</taxon>
        <taxon>Kickxellales</taxon>
        <taxon>Kickxellaceae</taxon>
        <taxon>Coemansia</taxon>
    </lineage>
</organism>
<dbReference type="PANTHER" id="PTHR10829:SF56">
    <property type="entry name" value="ADF-H DOMAIN-CONTAINING PROTEIN"/>
    <property type="match status" value="1"/>
</dbReference>
<dbReference type="FunFam" id="3.40.20.10:FF:000018">
    <property type="entry name" value="Coactosin-like 1"/>
    <property type="match status" value="1"/>
</dbReference>
<feature type="domain" description="ADF-H" evidence="6">
    <location>
        <begin position="1"/>
        <end position="134"/>
    </location>
</feature>
<dbReference type="GO" id="GO:0030864">
    <property type="term" value="C:cortical actin cytoskeleton"/>
    <property type="evidence" value="ECO:0007669"/>
    <property type="project" value="TreeGrafter"/>
</dbReference>
<evidence type="ECO:0000313" key="7">
    <source>
        <dbReference type="EMBL" id="KAJ1722009.1"/>
    </source>
</evidence>
<dbReference type="GO" id="GO:0051015">
    <property type="term" value="F:actin filament binding"/>
    <property type="evidence" value="ECO:0007669"/>
    <property type="project" value="TreeGrafter"/>
</dbReference>
<evidence type="ECO:0000259" key="6">
    <source>
        <dbReference type="PROSITE" id="PS51263"/>
    </source>
</evidence>
<dbReference type="SMART" id="SM00102">
    <property type="entry name" value="ADF"/>
    <property type="match status" value="1"/>
</dbReference>
<dbReference type="EMBL" id="JANBOJ010000136">
    <property type="protein sequence ID" value="KAJ1722009.1"/>
    <property type="molecule type" value="Genomic_DNA"/>
</dbReference>
<dbReference type="InterPro" id="IPR029006">
    <property type="entry name" value="ADF-H/Gelsolin-like_dom_sf"/>
</dbReference>
<evidence type="ECO:0000313" key="8">
    <source>
        <dbReference type="Proteomes" id="UP001149813"/>
    </source>
</evidence>
<gene>
    <name evidence="7" type="ORF">LPJ53_003541</name>
</gene>
<reference evidence="7" key="1">
    <citation type="submission" date="2022-07" db="EMBL/GenBank/DDBJ databases">
        <title>Phylogenomic reconstructions and comparative analyses of Kickxellomycotina fungi.</title>
        <authorList>
            <person name="Reynolds N.K."/>
            <person name="Stajich J.E."/>
            <person name="Barry K."/>
            <person name="Grigoriev I.V."/>
            <person name="Crous P."/>
            <person name="Smith M.E."/>
        </authorList>
    </citation>
    <scope>NUCLEOTIDE SEQUENCE</scope>
    <source>
        <strain evidence="7">NBRC 32514</strain>
    </source>
</reference>
<sequence>MSLCAAPEIREAYDDVRNDKSTTDWMLLEFVDDRKDELKVASTGSSGLDGLKSELKDNAAAFGYIRMAMANDELSQRTKFVLLAWCGPQTRVMRRAKLSVQKAEVKNVLRNFSIEIAASEASELDANSIMLQLKKAGGANYDRQTSNY</sequence>
<dbReference type="PROSITE" id="PS51263">
    <property type="entry name" value="ADF_H"/>
    <property type="match status" value="1"/>
</dbReference>
<evidence type="ECO:0000256" key="2">
    <source>
        <dbReference type="ARBA" id="ARBA00022490"/>
    </source>
</evidence>
<dbReference type="Pfam" id="PF00241">
    <property type="entry name" value="Cofilin_ADF"/>
    <property type="match status" value="1"/>
</dbReference>
<dbReference type="OrthoDB" id="20822at2759"/>
<dbReference type="GO" id="GO:0005884">
    <property type="term" value="C:actin filament"/>
    <property type="evidence" value="ECO:0007669"/>
    <property type="project" value="TreeGrafter"/>
</dbReference>
<keyword evidence="8" id="KW-1185">Reference proteome</keyword>
<comment type="caution">
    <text evidence="7">The sequence shown here is derived from an EMBL/GenBank/DDBJ whole genome shotgun (WGS) entry which is preliminary data.</text>
</comment>
<keyword evidence="2" id="KW-0963">Cytoplasm</keyword>
<keyword evidence="4" id="KW-0206">Cytoskeleton</keyword>
<dbReference type="PANTHER" id="PTHR10829">
    <property type="entry name" value="CORTACTIN AND DREBRIN"/>
    <property type="match status" value="1"/>
</dbReference>
<dbReference type="InterPro" id="IPR002108">
    <property type="entry name" value="ADF-H"/>
</dbReference>
<dbReference type="GO" id="GO:0030427">
    <property type="term" value="C:site of polarized growth"/>
    <property type="evidence" value="ECO:0007669"/>
    <property type="project" value="TreeGrafter"/>
</dbReference>
<dbReference type="GO" id="GO:0030833">
    <property type="term" value="P:regulation of actin filament polymerization"/>
    <property type="evidence" value="ECO:0007669"/>
    <property type="project" value="TreeGrafter"/>
</dbReference>
<dbReference type="SUPFAM" id="SSF55753">
    <property type="entry name" value="Actin depolymerizing proteins"/>
    <property type="match status" value="1"/>
</dbReference>
<dbReference type="CDD" id="cd11282">
    <property type="entry name" value="ADF_coactosin_like"/>
    <property type="match status" value="1"/>
</dbReference>
<name>A0A9W7XW29_9FUNG</name>
<evidence type="ECO:0000256" key="4">
    <source>
        <dbReference type="ARBA" id="ARBA00023212"/>
    </source>
</evidence>
<dbReference type="AlphaFoldDB" id="A0A9W7XW29"/>
<accession>A0A9W7XW29</accession>
<evidence type="ECO:0000256" key="5">
    <source>
        <dbReference type="ARBA" id="ARBA00038052"/>
    </source>
</evidence>
<dbReference type="Proteomes" id="UP001149813">
    <property type="component" value="Unassembled WGS sequence"/>
</dbReference>
<protein>
    <recommendedName>
        <fullName evidence="6">ADF-H domain-containing protein</fullName>
    </recommendedName>
</protein>
<evidence type="ECO:0000256" key="1">
    <source>
        <dbReference type="ARBA" id="ARBA00004245"/>
    </source>
</evidence>
<comment type="similarity">
    <text evidence="5">Belongs to the actin-binding proteins ADF family. Coactosin subfamily.</text>
</comment>
<keyword evidence="3" id="KW-0009">Actin-binding</keyword>
<comment type="subcellular location">
    <subcellularLocation>
        <location evidence="1">Cytoplasm</location>
        <location evidence="1">Cytoskeleton</location>
    </subcellularLocation>
</comment>
<dbReference type="Gene3D" id="3.40.20.10">
    <property type="entry name" value="Severin"/>
    <property type="match status" value="1"/>
</dbReference>